<dbReference type="Pfam" id="PF02225">
    <property type="entry name" value="PA"/>
    <property type="match status" value="1"/>
</dbReference>
<sequence length="773" mass="88495">MDERQPLLPISSSHSNIVNNSNENNGNYKAKRFWAAIIVGIVCICIVNLIFLPRTSLGRDLRRIHGAKLPVSEVKRIFLNSLDTENHAREWLKQYTYEPHLAGDGYDLVEFTEQKFKEFGLKTEIETFYIWLNRPVDAHLKLLDKDSNVIYNPNLQEDKLPEDETSMLNNSVPIFHGYSANGNVTGKFTFANYGSKSDFEILEKSGVNVHGTICIMRYEKIFRGLKVKHAQQNGCIGAILYSDPYDDGEITVKNGYESYPNGPARNPSSVQRGSVEYFTDYPGDPTTIGHGSTKNCKRNSPKDYIPNIPSIPVSYRTIEPILAELNGIGPDLNWIGNLENFTYTPGPSKLELNLFNLQEYNITPIYNVMGKIDGILPEEQIIIGNHRDSWTFGAGDPNSGSATLLEVARAYGDLIKQGFKPLRTIVFASWDGEEYSMLGSTEFGETHSKFLQKKTLAYLNLDVSVTGTHFSAQANPLLEKSIHDVASKVPFEGATLFDYWHKQDNATIDFPGSGTDFAVFQNHLGIPIVNMGFDANGKTDPVYHYHSNYDSFKWMDTFADPDYKRHNCMAKFLGLLGLSLSEREVCFVSPEDYSTRIKEYYESFYKEIPTRWFNYYIDSAYLKYNRRNIIKQLQKLDEDTSPKFNSLLILFEINMNKLIETSKNYDSYIKDLQTQVEQDYPWFKFFNKLVLLIRIKLANLKLSHLDRMFLDNEALENRTWMKHTIFAPHRDLGYTGDVLPGLHEAIMRNDFNDAVKWLDILISKFQSVIKKLS</sequence>
<comment type="similarity">
    <text evidence="1">Belongs to the peptidase M28 family. M28B subfamily.</text>
</comment>
<dbReference type="InterPro" id="IPR046450">
    <property type="entry name" value="PA_dom_sf"/>
</dbReference>
<dbReference type="InterPro" id="IPR036757">
    <property type="entry name" value="TFR-like_dimer_dom_sf"/>
</dbReference>
<keyword evidence="2" id="KW-0472">Membrane</keyword>
<dbReference type="SUPFAM" id="SSF52025">
    <property type="entry name" value="PA domain"/>
    <property type="match status" value="1"/>
</dbReference>
<dbReference type="Pfam" id="PF04389">
    <property type="entry name" value="Peptidase_M28"/>
    <property type="match status" value="1"/>
</dbReference>
<dbReference type="InterPro" id="IPR039373">
    <property type="entry name" value="Peptidase_M28B"/>
</dbReference>
<dbReference type="AlphaFoldDB" id="A0A1E4TVA2"/>
<evidence type="ECO:0000256" key="1">
    <source>
        <dbReference type="ARBA" id="ARBA00005634"/>
    </source>
</evidence>
<reference evidence="7" key="1">
    <citation type="submission" date="2016-05" db="EMBL/GenBank/DDBJ databases">
        <title>Comparative genomics of biotechnologically important yeasts.</title>
        <authorList>
            <consortium name="DOE Joint Genome Institute"/>
            <person name="Riley R."/>
            <person name="Haridas S."/>
            <person name="Wolfe K.H."/>
            <person name="Lopes M.R."/>
            <person name="Hittinger C.T."/>
            <person name="Goker M."/>
            <person name="Salamov A."/>
            <person name="Wisecaver J."/>
            <person name="Long T.M."/>
            <person name="Aerts A.L."/>
            <person name="Barry K."/>
            <person name="Choi C."/>
            <person name="Clum A."/>
            <person name="Coughlan A.Y."/>
            <person name="Deshpande S."/>
            <person name="Douglass A.P."/>
            <person name="Hanson S.J."/>
            <person name="Klenk H.-P."/>
            <person name="Labutti K."/>
            <person name="Lapidus A."/>
            <person name="Lindquist E."/>
            <person name="Lipzen A."/>
            <person name="Meier-Kolthoff J.P."/>
            <person name="Ohm R.A."/>
            <person name="Otillar R.P."/>
            <person name="Pangilinan J."/>
            <person name="Peng Y."/>
            <person name="Rokas A."/>
            <person name="Rosa C.A."/>
            <person name="Scheuner C."/>
            <person name="Sibirny A.A."/>
            <person name="Slot J.C."/>
            <person name="Stielow J.B."/>
            <person name="Sun H."/>
            <person name="Kurtzman C.P."/>
            <person name="Blackwell M."/>
            <person name="Grigoriev I.V."/>
            <person name="Jeffries T.W."/>
        </authorList>
    </citation>
    <scope>NUCLEOTIDE SEQUENCE [LARGE SCALE GENOMIC DNA]</scope>
    <source>
        <strain evidence="7">NRRL Y-2460</strain>
    </source>
</reference>
<accession>A0A1E4TVA2</accession>
<feature type="domain" description="Peptidase M28" evidence="5">
    <location>
        <begin position="367"/>
        <end position="554"/>
    </location>
</feature>
<dbReference type="OrthoDB" id="5841748at2759"/>
<dbReference type="InterPro" id="IPR007484">
    <property type="entry name" value="Peptidase_M28"/>
</dbReference>
<dbReference type="InterPro" id="IPR003137">
    <property type="entry name" value="PA_domain"/>
</dbReference>
<dbReference type="PANTHER" id="PTHR10404">
    <property type="entry name" value="N-ACETYLATED-ALPHA-LINKED ACIDIC DIPEPTIDASE"/>
    <property type="match status" value="1"/>
</dbReference>
<dbReference type="EMBL" id="KV454014">
    <property type="protein sequence ID" value="ODV95695.1"/>
    <property type="molecule type" value="Genomic_DNA"/>
</dbReference>
<evidence type="ECO:0000313" key="7">
    <source>
        <dbReference type="Proteomes" id="UP000094236"/>
    </source>
</evidence>
<evidence type="ECO:0000256" key="2">
    <source>
        <dbReference type="SAM" id="Phobius"/>
    </source>
</evidence>
<evidence type="ECO:0000259" key="4">
    <source>
        <dbReference type="Pfam" id="PF04253"/>
    </source>
</evidence>
<evidence type="ECO:0000313" key="6">
    <source>
        <dbReference type="EMBL" id="ODV95695.1"/>
    </source>
</evidence>
<dbReference type="Pfam" id="PF04253">
    <property type="entry name" value="TFR_dimer"/>
    <property type="match status" value="1"/>
</dbReference>
<dbReference type="InterPro" id="IPR007365">
    <property type="entry name" value="TFR-like_dimer_dom"/>
</dbReference>
<dbReference type="Proteomes" id="UP000094236">
    <property type="component" value="Unassembled WGS sequence"/>
</dbReference>
<evidence type="ECO:0000259" key="5">
    <source>
        <dbReference type="Pfam" id="PF04389"/>
    </source>
</evidence>
<dbReference type="Gene3D" id="1.20.930.40">
    <property type="entry name" value="Transferrin receptor-like, dimerisation domain"/>
    <property type="match status" value="1"/>
</dbReference>
<dbReference type="Gene3D" id="3.50.30.30">
    <property type="match status" value="1"/>
</dbReference>
<protein>
    <submittedName>
        <fullName evidence="6">Uncharacterized protein</fullName>
    </submittedName>
</protein>
<dbReference type="SUPFAM" id="SSF53187">
    <property type="entry name" value="Zn-dependent exopeptidases"/>
    <property type="match status" value="1"/>
</dbReference>
<evidence type="ECO:0000259" key="3">
    <source>
        <dbReference type="Pfam" id="PF02225"/>
    </source>
</evidence>
<proteinExistence type="inferred from homology"/>
<dbReference type="SUPFAM" id="SSF47672">
    <property type="entry name" value="Transferrin receptor-like dimerisation domain"/>
    <property type="match status" value="1"/>
</dbReference>
<dbReference type="FunFam" id="3.50.30.30:FF:000008">
    <property type="entry name" value="Glutamate carboxypeptidase 2"/>
    <property type="match status" value="1"/>
</dbReference>
<dbReference type="GO" id="GO:0004180">
    <property type="term" value="F:carboxypeptidase activity"/>
    <property type="evidence" value="ECO:0007669"/>
    <property type="project" value="TreeGrafter"/>
</dbReference>
<feature type="transmembrane region" description="Helical" evidence="2">
    <location>
        <begin position="33"/>
        <end position="52"/>
    </location>
</feature>
<keyword evidence="2" id="KW-0812">Transmembrane</keyword>
<feature type="domain" description="Transferrin receptor-like dimerisation" evidence="4">
    <location>
        <begin position="655"/>
        <end position="772"/>
    </location>
</feature>
<dbReference type="PANTHER" id="PTHR10404:SF46">
    <property type="entry name" value="VACUOLAR PROTEIN SORTING-ASSOCIATED PROTEIN 70"/>
    <property type="match status" value="1"/>
</dbReference>
<dbReference type="CDD" id="cd08022">
    <property type="entry name" value="M28_PSMA_like"/>
    <property type="match status" value="1"/>
</dbReference>
<keyword evidence="7" id="KW-1185">Reference proteome</keyword>
<name>A0A1E4TVA2_PACTA</name>
<organism evidence="6 7">
    <name type="scientific">Pachysolen tannophilus NRRL Y-2460</name>
    <dbReference type="NCBI Taxonomy" id="669874"/>
    <lineage>
        <taxon>Eukaryota</taxon>
        <taxon>Fungi</taxon>
        <taxon>Dikarya</taxon>
        <taxon>Ascomycota</taxon>
        <taxon>Saccharomycotina</taxon>
        <taxon>Pichiomycetes</taxon>
        <taxon>Pachysolenaceae</taxon>
        <taxon>Pachysolen</taxon>
    </lineage>
</organism>
<dbReference type="CDD" id="cd02121">
    <property type="entry name" value="PA_GCPII_like"/>
    <property type="match status" value="1"/>
</dbReference>
<keyword evidence="2" id="KW-1133">Transmembrane helix</keyword>
<dbReference type="STRING" id="669874.A0A1E4TVA2"/>
<dbReference type="FunFam" id="3.40.630.10:FF:000101">
    <property type="entry name" value="N-acetylated alpha-linked acidic dipeptidase like 1"/>
    <property type="match status" value="1"/>
</dbReference>
<gene>
    <name evidence="6" type="ORF">PACTADRAFT_42315</name>
</gene>
<feature type="domain" description="PA" evidence="3">
    <location>
        <begin position="189"/>
        <end position="261"/>
    </location>
</feature>
<dbReference type="Gene3D" id="3.40.630.10">
    <property type="entry name" value="Zn peptidases"/>
    <property type="match status" value="1"/>
</dbReference>